<dbReference type="AlphaFoldDB" id="A0A1Y2C2J1"/>
<dbReference type="InterPro" id="IPR003591">
    <property type="entry name" value="Leu-rich_rpt_typical-subtyp"/>
</dbReference>
<keyword evidence="5" id="KW-0547">Nucleotide-binding</keyword>
<protein>
    <submittedName>
        <fullName evidence="7">L domain-like protein</fullName>
    </submittedName>
</protein>
<reference evidence="7 8" key="1">
    <citation type="submission" date="2016-07" db="EMBL/GenBank/DDBJ databases">
        <title>Pervasive Adenine N6-methylation of Active Genes in Fungi.</title>
        <authorList>
            <consortium name="DOE Joint Genome Institute"/>
            <person name="Mondo S.J."/>
            <person name="Dannebaum R.O."/>
            <person name="Kuo R.C."/>
            <person name="Labutti K."/>
            <person name="Haridas S."/>
            <person name="Kuo A."/>
            <person name="Salamov A."/>
            <person name="Ahrendt S.R."/>
            <person name="Lipzen A."/>
            <person name="Sullivan W."/>
            <person name="Andreopoulos W.B."/>
            <person name="Clum A."/>
            <person name="Lindquist E."/>
            <person name="Daum C."/>
            <person name="Ramamoorthy G.K."/>
            <person name="Gryganskyi A."/>
            <person name="Culley D."/>
            <person name="Magnuson J.K."/>
            <person name="James T.Y."/>
            <person name="O'Malley M.A."/>
            <person name="Stajich J.E."/>
            <person name="Spatafora J.W."/>
            <person name="Visel A."/>
            <person name="Grigoriev I.V."/>
        </authorList>
    </citation>
    <scope>NUCLEOTIDE SEQUENCE [LARGE SCALE GENOMIC DNA]</scope>
    <source>
        <strain evidence="7 8">JEL800</strain>
    </source>
</reference>
<dbReference type="SMART" id="SM00369">
    <property type="entry name" value="LRR_TYP"/>
    <property type="match status" value="2"/>
</dbReference>
<dbReference type="Proteomes" id="UP000193642">
    <property type="component" value="Unassembled WGS sequence"/>
</dbReference>
<evidence type="ECO:0000313" key="8">
    <source>
        <dbReference type="Proteomes" id="UP000193642"/>
    </source>
</evidence>
<dbReference type="PROSITE" id="PS51450">
    <property type="entry name" value="LRR"/>
    <property type="match status" value="1"/>
</dbReference>
<gene>
    <name evidence="7" type="ORF">BCR33DRAFT_343149</name>
</gene>
<evidence type="ECO:0000256" key="5">
    <source>
        <dbReference type="ARBA" id="ARBA00022741"/>
    </source>
</evidence>
<dbReference type="GO" id="GO:0005524">
    <property type="term" value="F:ATP binding"/>
    <property type="evidence" value="ECO:0007669"/>
    <property type="project" value="UniProtKB-KW"/>
</dbReference>
<evidence type="ECO:0000256" key="4">
    <source>
        <dbReference type="ARBA" id="ARBA00022737"/>
    </source>
</evidence>
<name>A0A1Y2C2J1_9FUNG</name>
<keyword evidence="2" id="KW-0433">Leucine-rich repeat</keyword>
<dbReference type="InterPro" id="IPR001611">
    <property type="entry name" value="Leu-rich_rpt"/>
</dbReference>
<proteinExistence type="predicted"/>
<dbReference type="OrthoDB" id="676979at2759"/>
<dbReference type="Pfam" id="PF00560">
    <property type="entry name" value="LRR_1"/>
    <property type="match status" value="2"/>
</dbReference>
<accession>A0A1Y2C2J1</accession>
<comment type="subcellular location">
    <subcellularLocation>
        <location evidence="1">Membrane</location>
        <topology evidence="1">Single-pass membrane protein</topology>
    </subcellularLocation>
</comment>
<dbReference type="PANTHER" id="PTHR48053:SF71">
    <property type="entry name" value="LEUCINE RICH REPEAT FAMILY PROTEIN, EXPRESSED"/>
    <property type="match status" value="1"/>
</dbReference>
<dbReference type="SUPFAM" id="SSF52058">
    <property type="entry name" value="L domain-like"/>
    <property type="match status" value="1"/>
</dbReference>
<dbReference type="GO" id="GO:0016020">
    <property type="term" value="C:membrane"/>
    <property type="evidence" value="ECO:0007669"/>
    <property type="project" value="UniProtKB-SubCell"/>
</dbReference>
<evidence type="ECO:0000256" key="2">
    <source>
        <dbReference type="ARBA" id="ARBA00022614"/>
    </source>
</evidence>
<dbReference type="EMBL" id="MCGO01000032">
    <property type="protein sequence ID" value="ORY41258.1"/>
    <property type="molecule type" value="Genomic_DNA"/>
</dbReference>
<evidence type="ECO:0000313" key="7">
    <source>
        <dbReference type="EMBL" id="ORY41258.1"/>
    </source>
</evidence>
<evidence type="ECO:0000256" key="6">
    <source>
        <dbReference type="ARBA" id="ARBA00022840"/>
    </source>
</evidence>
<keyword evidence="3" id="KW-0732">Signal</keyword>
<dbReference type="Pfam" id="PF13855">
    <property type="entry name" value="LRR_8"/>
    <property type="match status" value="1"/>
</dbReference>
<dbReference type="Gene3D" id="3.80.10.10">
    <property type="entry name" value="Ribonuclease Inhibitor"/>
    <property type="match status" value="2"/>
</dbReference>
<comment type="caution">
    <text evidence="7">The sequence shown here is derived from an EMBL/GenBank/DDBJ whole genome shotgun (WGS) entry which is preliminary data.</text>
</comment>
<dbReference type="InterPro" id="IPR051716">
    <property type="entry name" value="Plant_RL_S/T_kinase"/>
</dbReference>
<dbReference type="InterPro" id="IPR032675">
    <property type="entry name" value="LRR_dom_sf"/>
</dbReference>
<keyword evidence="6" id="KW-0067">ATP-binding</keyword>
<organism evidence="7 8">
    <name type="scientific">Rhizoclosmatium globosum</name>
    <dbReference type="NCBI Taxonomy" id="329046"/>
    <lineage>
        <taxon>Eukaryota</taxon>
        <taxon>Fungi</taxon>
        <taxon>Fungi incertae sedis</taxon>
        <taxon>Chytridiomycota</taxon>
        <taxon>Chytridiomycota incertae sedis</taxon>
        <taxon>Chytridiomycetes</taxon>
        <taxon>Chytridiales</taxon>
        <taxon>Chytriomycetaceae</taxon>
        <taxon>Rhizoclosmatium</taxon>
    </lineage>
</organism>
<sequence length="323" mass="36833">MEVSPTTRTQVIQDTHSLNRCPTNAFILFDILAHILSYIHPTKVHSLWRVSKAFYACIRSISFTSICLTQWVPKVDKSTESSLSPSPWDVIFFELVPHFQTTYARNYLSNLKYIHWESQNVDWLLTIREGINPVIFFNAAIPKALCSLLNLVTLNLKDTNIVGELPPEIGLLTEIGCLKTLIILDLDYNRFESAVPSEIGQLDKLRHLSLKDNRITSIPSELWSLPSLQYLNFSKNPYLRMGIPPEIGNLRQLQELHMSELNLYGCIPPEICLLKNLQKLYLNDNCLSGEVPGEMLNLMSLRKCSLQANLGLKCSFHFPLAEM</sequence>
<keyword evidence="8" id="KW-1185">Reference proteome</keyword>
<evidence type="ECO:0000256" key="3">
    <source>
        <dbReference type="ARBA" id="ARBA00022729"/>
    </source>
</evidence>
<evidence type="ECO:0000256" key="1">
    <source>
        <dbReference type="ARBA" id="ARBA00004167"/>
    </source>
</evidence>
<dbReference type="STRING" id="329046.A0A1Y2C2J1"/>
<keyword evidence="4" id="KW-0677">Repeat</keyword>
<dbReference type="PANTHER" id="PTHR48053">
    <property type="entry name" value="LEUCINE RICH REPEAT FAMILY PROTEIN, EXPRESSED"/>
    <property type="match status" value="1"/>
</dbReference>